<comment type="caution">
    <text evidence="1">The sequence shown here is derived from an EMBL/GenBank/DDBJ whole genome shotgun (WGS) entry which is preliminary data.</text>
</comment>
<keyword evidence="2" id="KW-1185">Reference proteome</keyword>
<organism evidence="1 2">
    <name type="scientific">Vespula maculifrons</name>
    <name type="common">Eastern yellow jacket</name>
    <name type="synonym">Wasp</name>
    <dbReference type="NCBI Taxonomy" id="7453"/>
    <lineage>
        <taxon>Eukaryota</taxon>
        <taxon>Metazoa</taxon>
        <taxon>Ecdysozoa</taxon>
        <taxon>Arthropoda</taxon>
        <taxon>Hexapoda</taxon>
        <taxon>Insecta</taxon>
        <taxon>Pterygota</taxon>
        <taxon>Neoptera</taxon>
        <taxon>Endopterygota</taxon>
        <taxon>Hymenoptera</taxon>
        <taxon>Apocrita</taxon>
        <taxon>Aculeata</taxon>
        <taxon>Vespoidea</taxon>
        <taxon>Vespidae</taxon>
        <taxon>Vespinae</taxon>
        <taxon>Vespula</taxon>
    </lineage>
</organism>
<gene>
    <name evidence="1" type="ORF">V1477_018921</name>
</gene>
<proteinExistence type="predicted"/>
<dbReference type="Proteomes" id="UP001607303">
    <property type="component" value="Unassembled WGS sequence"/>
</dbReference>
<name>A0ABD2AST6_VESMC</name>
<sequence length="76" mass="8909">MPTKWYYTLLSILQIVMNYRSCSCTRQFKYSVTTKCKLLTSSYNLLYLKKSVLCKIKVVSAVMEMVLTLCSLQFLF</sequence>
<dbReference type="EMBL" id="JAYRBN010000113">
    <property type="protein sequence ID" value="KAL2723689.1"/>
    <property type="molecule type" value="Genomic_DNA"/>
</dbReference>
<dbReference type="AlphaFoldDB" id="A0ABD2AST6"/>
<accession>A0ABD2AST6</accession>
<protein>
    <submittedName>
        <fullName evidence="1">Uncharacterized protein</fullName>
    </submittedName>
</protein>
<evidence type="ECO:0000313" key="2">
    <source>
        <dbReference type="Proteomes" id="UP001607303"/>
    </source>
</evidence>
<evidence type="ECO:0000313" key="1">
    <source>
        <dbReference type="EMBL" id="KAL2723689.1"/>
    </source>
</evidence>
<reference evidence="1 2" key="1">
    <citation type="journal article" date="2024" name="Ann. Entomol. Soc. Am.">
        <title>Genomic analyses of the southern and eastern yellowjacket wasps (Hymenoptera: Vespidae) reveal evolutionary signatures of social life.</title>
        <authorList>
            <person name="Catto M.A."/>
            <person name="Caine P.B."/>
            <person name="Orr S.E."/>
            <person name="Hunt B.G."/>
            <person name="Goodisman M.A.D."/>
        </authorList>
    </citation>
    <scope>NUCLEOTIDE SEQUENCE [LARGE SCALE GENOMIC DNA]</scope>
    <source>
        <strain evidence="1">232</strain>
        <tissue evidence="1">Head and thorax</tissue>
    </source>
</reference>